<dbReference type="PANTHER" id="PTHR31507:SF12">
    <property type="entry name" value="C6 DOMAIN-CONTAINING PROTEIN"/>
    <property type="match status" value="1"/>
</dbReference>
<dbReference type="Proteomes" id="UP000001940">
    <property type="component" value="Chromosome V"/>
</dbReference>
<protein>
    <submittedName>
        <fullName evidence="2">ShKT domain-containing protein</fullName>
    </submittedName>
</protein>
<dbReference type="InterPro" id="IPR036383">
    <property type="entry name" value="TSP1_rpt_sf"/>
</dbReference>
<proteinExistence type="predicted"/>
<dbReference type="InterPro" id="IPR000884">
    <property type="entry name" value="TSP1_rpt"/>
</dbReference>
<dbReference type="Bgee" id="WBGene00009968">
    <property type="expression patterns" value="Expressed in larva and 3 other cell types or tissues"/>
</dbReference>
<evidence type="ECO:0000313" key="2">
    <source>
        <dbReference type="EMBL" id="CCG28094.1"/>
    </source>
</evidence>
<dbReference type="AlphaFoldDB" id="H9G2W3"/>
<evidence type="ECO:0000313" key="3">
    <source>
        <dbReference type="Proteomes" id="UP000001940"/>
    </source>
</evidence>
<dbReference type="SMR" id="H9G2W3"/>
<dbReference type="RefSeq" id="NP_001122946.2">
    <property type="nucleotide sequence ID" value="NM_001129474.4"/>
</dbReference>
<reference evidence="2 3" key="1">
    <citation type="journal article" date="1998" name="Science">
        <title>Genome sequence of the nematode C. elegans: a platform for investigating biology.</title>
        <authorList>
            <consortium name="The C. elegans sequencing consortium"/>
            <person name="Sulson J.E."/>
            <person name="Waterston R."/>
        </authorList>
    </citation>
    <scope>NUCLEOTIDE SEQUENCE [LARGE SCALE GENOMIC DNA]</scope>
    <source>
        <strain evidence="2 3">Bristol N2</strain>
    </source>
</reference>
<keyword evidence="3" id="KW-1185">Reference proteome</keyword>
<keyword evidence="1" id="KW-0732">Signal</keyword>
<dbReference type="EMBL" id="BX284605">
    <property type="protein sequence ID" value="CCG28094.1"/>
    <property type="molecule type" value="Genomic_DNA"/>
</dbReference>
<dbReference type="Pfam" id="PF00090">
    <property type="entry name" value="TSP_1"/>
    <property type="match status" value="1"/>
</dbReference>
<dbReference type="SUPFAM" id="SSF82895">
    <property type="entry name" value="TSP-1 type 1 repeat"/>
    <property type="match status" value="1"/>
</dbReference>
<dbReference type="PANTHER" id="PTHR31507">
    <property type="entry name" value="PROTEIN CBG15923"/>
    <property type="match status" value="1"/>
</dbReference>
<dbReference type="Gene3D" id="2.20.100.10">
    <property type="entry name" value="Thrombospondin type-1 (TSP1) repeat"/>
    <property type="match status" value="1"/>
</dbReference>
<dbReference type="PRINTS" id="PR01705">
    <property type="entry name" value="TSP1REPEAT"/>
</dbReference>
<accession>H9G2W3</accession>
<dbReference type="OrthoDB" id="5873713at2759"/>
<dbReference type="AGR" id="WB:WBGene00009968"/>
<sequence length="138" mass="14485">MSLSPVALQTALLILSNSSATTLTDIPGSSKKLITGLNVTDFLDQVQKTTSTAAASDCSTSTWNAWQEWSTCTETCGSCGTQQRFRSCNKPVDTCTCSGSAFEKEYCNLAVCKFPLASCCSGFTPQSSGGTFVCLASS</sequence>
<organism evidence="2 3">
    <name type="scientific">Caenorhabditis elegans</name>
    <dbReference type="NCBI Taxonomy" id="6239"/>
    <lineage>
        <taxon>Eukaryota</taxon>
        <taxon>Metazoa</taxon>
        <taxon>Ecdysozoa</taxon>
        <taxon>Nematoda</taxon>
        <taxon>Chromadorea</taxon>
        <taxon>Rhabditida</taxon>
        <taxon>Rhabditina</taxon>
        <taxon>Rhabditomorpha</taxon>
        <taxon>Rhabditoidea</taxon>
        <taxon>Rhabditidae</taxon>
        <taxon>Peloderinae</taxon>
        <taxon>Caenorhabditis</taxon>
    </lineage>
</organism>
<dbReference type="HOGENOM" id="CLU_1857071_0_0_1"/>
<name>H9G2W3_CAEEL</name>
<dbReference type="SMART" id="SM00209">
    <property type="entry name" value="TSP1"/>
    <property type="match status" value="1"/>
</dbReference>
<gene>
    <name evidence="2 4" type="primary">fig-1</name>
    <name evidence="2" type="ORF">CELE_F53B7.5</name>
    <name evidence="4" type="ORF">F53B7.5</name>
</gene>
<dbReference type="CTD" id="179523"/>
<dbReference type="GeneID" id="179523"/>
<evidence type="ECO:0000256" key="1">
    <source>
        <dbReference type="SAM" id="SignalP"/>
    </source>
</evidence>
<feature type="signal peptide" evidence="1">
    <location>
        <begin position="1"/>
        <end position="20"/>
    </location>
</feature>
<dbReference type="ExpressionAtlas" id="H9G2W3">
    <property type="expression patterns" value="baseline and differential"/>
</dbReference>
<feature type="chain" id="PRO_5003620729" evidence="1">
    <location>
        <begin position="21"/>
        <end position="138"/>
    </location>
</feature>
<evidence type="ECO:0000313" key="4">
    <source>
        <dbReference type="WormBase" id="F53B7.5a"/>
    </source>
</evidence>
<dbReference type="WormBase" id="F53B7.5a">
    <property type="protein sequence ID" value="CE47474"/>
    <property type="gene ID" value="WBGene00009968"/>
    <property type="gene designation" value="fig-1"/>
</dbReference>
<dbReference type="PROSITE" id="PS50092">
    <property type="entry name" value="TSP1"/>
    <property type="match status" value="1"/>
</dbReference>
<dbReference type="KEGG" id="cel:CELE_F53B7.5"/>